<dbReference type="PANTHER" id="PTHR11008">
    <property type="entry name" value="PROTEIN TAKEOUT-LIKE PROTEIN"/>
    <property type="match status" value="1"/>
</dbReference>
<accession>A0ABD0SY67</accession>
<dbReference type="Pfam" id="PF06585">
    <property type="entry name" value="JHBP"/>
    <property type="match status" value="1"/>
</dbReference>
<feature type="chain" id="PRO_5044827741" description="Takeout" evidence="1">
    <location>
        <begin position="17"/>
        <end position="238"/>
    </location>
</feature>
<dbReference type="InterPro" id="IPR010562">
    <property type="entry name" value="Haemolymph_juvenile_hormone-bd"/>
</dbReference>
<protein>
    <recommendedName>
        <fullName evidence="4">Takeout</fullName>
    </recommendedName>
</protein>
<dbReference type="EMBL" id="JBEDNZ010000013">
    <property type="protein sequence ID" value="KAL0830707.1"/>
    <property type="molecule type" value="Genomic_DNA"/>
</dbReference>
<dbReference type="InterPro" id="IPR038606">
    <property type="entry name" value="To_sf"/>
</dbReference>
<evidence type="ECO:0000313" key="3">
    <source>
        <dbReference type="Proteomes" id="UP001549921"/>
    </source>
</evidence>
<dbReference type="SMART" id="SM00700">
    <property type="entry name" value="JHBP"/>
    <property type="match status" value="1"/>
</dbReference>
<evidence type="ECO:0000256" key="1">
    <source>
        <dbReference type="SAM" id="SignalP"/>
    </source>
</evidence>
<sequence length="238" mass="26331">MCRLLAVVTVLALIKADKVPFITRCKSDDDNCLKKSTSEALPVLASGLPDYGVNSLDPVIFTRIDASTPVLSFLIDDVIVKGFKKCIPLTTHRDSKKSKISIKVLCDGGKMDGRYMITGQVLFVPIEGNGKMHVDLNNGELEVNMFVSNVQGEDGKNHWNIKNWTYTYDLKGKSNVYFENLFNKESFLGQTAQEMVASNGNAIIHDIGKPIITAIVTEIVQNVQRFFNAVPSEDLSLD</sequence>
<evidence type="ECO:0000313" key="2">
    <source>
        <dbReference type="EMBL" id="KAL0830707.1"/>
    </source>
</evidence>
<gene>
    <name evidence="2" type="ORF">ABMA28_002841</name>
</gene>
<dbReference type="AlphaFoldDB" id="A0ABD0SY67"/>
<dbReference type="Proteomes" id="UP001549921">
    <property type="component" value="Unassembled WGS sequence"/>
</dbReference>
<feature type="signal peptide" evidence="1">
    <location>
        <begin position="1"/>
        <end position="16"/>
    </location>
</feature>
<proteinExistence type="predicted"/>
<dbReference type="Gene3D" id="3.15.10.30">
    <property type="entry name" value="Haemolymph juvenile hormone binding protein"/>
    <property type="match status" value="1"/>
</dbReference>
<keyword evidence="1" id="KW-0732">Signal</keyword>
<reference evidence="2 3" key="1">
    <citation type="submission" date="2024-06" db="EMBL/GenBank/DDBJ databases">
        <title>A chromosome-level genome assembly of beet webworm, Loxostege sticticalis.</title>
        <authorList>
            <person name="Zhang Y."/>
        </authorList>
    </citation>
    <scope>NUCLEOTIDE SEQUENCE [LARGE SCALE GENOMIC DNA]</scope>
    <source>
        <strain evidence="2">AQ028</strain>
        <tissue evidence="2">Male pupae</tissue>
    </source>
</reference>
<name>A0ABD0SY67_LOXSC</name>
<evidence type="ECO:0008006" key="4">
    <source>
        <dbReference type="Google" id="ProtNLM"/>
    </source>
</evidence>
<dbReference type="PANTHER" id="PTHR11008:SF32">
    <property type="entry name" value="CIRCADIAN CLOCK-CONTROLLED PROTEIN DAYWAKE-RELATED"/>
    <property type="match status" value="1"/>
</dbReference>
<organism evidence="2 3">
    <name type="scientific">Loxostege sticticalis</name>
    <name type="common">Beet webworm moth</name>
    <dbReference type="NCBI Taxonomy" id="481309"/>
    <lineage>
        <taxon>Eukaryota</taxon>
        <taxon>Metazoa</taxon>
        <taxon>Ecdysozoa</taxon>
        <taxon>Arthropoda</taxon>
        <taxon>Hexapoda</taxon>
        <taxon>Insecta</taxon>
        <taxon>Pterygota</taxon>
        <taxon>Neoptera</taxon>
        <taxon>Endopterygota</taxon>
        <taxon>Lepidoptera</taxon>
        <taxon>Glossata</taxon>
        <taxon>Ditrysia</taxon>
        <taxon>Pyraloidea</taxon>
        <taxon>Crambidae</taxon>
        <taxon>Pyraustinae</taxon>
        <taxon>Loxostege</taxon>
    </lineage>
</organism>
<comment type="caution">
    <text evidence="2">The sequence shown here is derived from an EMBL/GenBank/DDBJ whole genome shotgun (WGS) entry which is preliminary data.</text>
</comment>